<name>N8X0A3_9GAMM</name>
<comment type="caution">
    <text evidence="2">The sequence shown here is derived from an EMBL/GenBank/DDBJ whole genome shotgun (WGS) entry which is preliminary data.</text>
</comment>
<evidence type="ECO:0000256" key="1">
    <source>
        <dbReference type="SAM" id="Phobius"/>
    </source>
</evidence>
<protein>
    <submittedName>
        <fullName evidence="2">Uncharacterized protein</fullName>
    </submittedName>
</protein>
<evidence type="ECO:0000313" key="2">
    <source>
        <dbReference type="EMBL" id="ENV00953.1"/>
    </source>
</evidence>
<keyword evidence="1" id="KW-0812">Transmembrane</keyword>
<keyword evidence="1" id="KW-0472">Membrane</keyword>
<gene>
    <name evidence="2" type="ORF">F969_00039</name>
</gene>
<dbReference type="AlphaFoldDB" id="N8X0A3"/>
<keyword evidence="1" id="KW-1133">Transmembrane helix</keyword>
<organism evidence="2 3">
    <name type="scientific">Acinetobacter variabilis</name>
    <dbReference type="NCBI Taxonomy" id="70346"/>
    <lineage>
        <taxon>Bacteria</taxon>
        <taxon>Pseudomonadati</taxon>
        <taxon>Pseudomonadota</taxon>
        <taxon>Gammaproteobacteria</taxon>
        <taxon>Moraxellales</taxon>
        <taxon>Moraxellaceae</taxon>
        <taxon>Acinetobacter</taxon>
    </lineage>
</organism>
<accession>N8X0A3</accession>
<feature type="transmembrane region" description="Helical" evidence="1">
    <location>
        <begin position="36"/>
        <end position="69"/>
    </location>
</feature>
<dbReference type="EMBL" id="APPE01000006">
    <property type="protein sequence ID" value="ENV00953.1"/>
    <property type="molecule type" value="Genomic_DNA"/>
</dbReference>
<evidence type="ECO:0000313" key="3">
    <source>
        <dbReference type="Proteomes" id="UP000013070"/>
    </source>
</evidence>
<reference evidence="2 3" key="1">
    <citation type="submission" date="2013-02" db="EMBL/GenBank/DDBJ databases">
        <title>The Genome Sequence of Acinetobacter sp. NIPH 899.</title>
        <authorList>
            <consortium name="The Broad Institute Genome Sequencing Platform"/>
            <consortium name="The Broad Institute Genome Sequencing Center for Infectious Disease"/>
            <person name="Cerqueira G."/>
            <person name="Feldgarden M."/>
            <person name="Courvalin P."/>
            <person name="Perichon B."/>
            <person name="Grillot-Courvalin C."/>
            <person name="Clermont D."/>
            <person name="Rocha E."/>
            <person name="Yoon E.-J."/>
            <person name="Nemec A."/>
            <person name="Walker B."/>
            <person name="Young S.K."/>
            <person name="Zeng Q."/>
            <person name="Gargeya S."/>
            <person name="Fitzgerald M."/>
            <person name="Haas B."/>
            <person name="Abouelleil A."/>
            <person name="Alvarado L."/>
            <person name="Arachchi H.M."/>
            <person name="Berlin A.M."/>
            <person name="Chapman S.B."/>
            <person name="Dewar J."/>
            <person name="Goldberg J."/>
            <person name="Griggs A."/>
            <person name="Gujja S."/>
            <person name="Hansen M."/>
            <person name="Howarth C."/>
            <person name="Imamovic A."/>
            <person name="Larimer J."/>
            <person name="McCowan C."/>
            <person name="Murphy C."/>
            <person name="Neiman D."/>
            <person name="Pearson M."/>
            <person name="Priest M."/>
            <person name="Roberts A."/>
            <person name="Saif S."/>
            <person name="Shea T."/>
            <person name="Sisk P."/>
            <person name="Sykes S."/>
            <person name="Wortman J."/>
            <person name="Nusbaum C."/>
            <person name="Birren B."/>
        </authorList>
    </citation>
    <scope>NUCLEOTIDE SEQUENCE [LARGE SCALE GENOMIC DNA]</scope>
    <source>
        <strain evidence="2 3">NIPH 899</strain>
    </source>
</reference>
<sequence>MMNLTNLQITWIAVGLVLGVVLMIPIKRCFATHNGIVSMLIASLLGIFSVPNTWIAVVIALGFFTYGFYKNHDKYIGVANDDPNRT</sequence>
<feature type="transmembrane region" description="Helical" evidence="1">
    <location>
        <begin position="6"/>
        <end position="24"/>
    </location>
</feature>
<proteinExistence type="predicted"/>
<dbReference type="HOGENOM" id="CLU_2490775_0_0_6"/>
<dbReference type="Proteomes" id="UP000013070">
    <property type="component" value="Unassembled WGS sequence"/>
</dbReference>
<keyword evidence="3" id="KW-1185">Reference proteome</keyword>